<evidence type="ECO:0000313" key="1">
    <source>
        <dbReference type="EMBL" id="KAF0747621.1"/>
    </source>
</evidence>
<protein>
    <submittedName>
        <fullName evidence="1">Leukotriene A-4 hydrolase</fullName>
    </submittedName>
</protein>
<dbReference type="AlphaFoldDB" id="A0A6G0Y2C4"/>
<sequence>MVKKVVVTHIDKELATDFENDTLQVFVDLSITKIDESCDYIILDNIYLNVISIKNKNGGILLDYSIGDRLDSGRPYMMFKGRAKMGNSPEHYYK</sequence>
<gene>
    <name evidence="1" type="ORF">FWK35_00026930</name>
</gene>
<dbReference type="OrthoDB" id="79562at2759"/>
<evidence type="ECO:0000313" key="2">
    <source>
        <dbReference type="Proteomes" id="UP000478052"/>
    </source>
</evidence>
<dbReference type="EMBL" id="VUJU01006779">
    <property type="protein sequence ID" value="KAF0747621.1"/>
    <property type="molecule type" value="Genomic_DNA"/>
</dbReference>
<keyword evidence="1" id="KW-0378">Hydrolase</keyword>
<name>A0A6G0Y2C4_APHCR</name>
<keyword evidence="2" id="KW-1185">Reference proteome</keyword>
<organism evidence="1 2">
    <name type="scientific">Aphis craccivora</name>
    <name type="common">Cowpea aphid</name>
    <dbReference type="NCBI Taxonomy" id="307492"/>
    <lineage>
        <taxon>Eukaryota</taxon>
        <taxon>Metazoa</taxon>
        <taxon>Ecdysozoa</taxon>
        <taxon>Arthropoda</taxon>
        <taxon>Hexapoda</taxon>
        <taxon>Insecta</taxon>
        <taxon>Pterygota</taxon>
        <taxon>Neoptera</taxon>
        <taxon>Paraneoptera</taxon>
        <taxon>Hemiptera</taxon>
        <taxon>Sternorrhyncha</taxon>
        <taxon>Aphidomorpha</taxon>
        <taxon>Aphidoidea</taxon>
        <taxon>Aphididae</taxon>
        <taxon>Aphidini</taxon>
        <taxon>Aphis</taxon>
        <taxon>Aphis</taxon>
    </lineage>
</organism>
<comment type="caution">
    <text evidence="1">The sequence shown here is derived from an EMBL/GenBank/DDBJ whole genome shotgun (WGS) entry which is preliminary data.</text>
</comment>
<proteinExistence type="predicted"/>
<dbReference type="InterPro" id="IPR042097">
    <property type="entry name" value="Aminopeptidase_N-like_N_sf"/>
</dbReference>
<accession>A0A6G0Y2C4</accession>
<dbReference type="GO" id="GO:0016787">
    <property type="term" value="F:hydrolase activity"/>
    <property type="evidence" value="ECO:0007669"/>
    <property type="project" value="UniProtKB-KW"/>
</dbReference>
<dbReference type="SUPFAM" id="SSF63737">
    <property type="entry name" value="Leukotriene A4 hydrolase N-terminal domain"/>
    <property type="match status" value="1"/>
</dbReference>
<reference evidence="1 2" key="1">
    <citation type="submission" date="2019-08" db="EMBL/GenBank/DDBJ databases">
        <title>Whole genome of Aphis craccivora.</title>
        <authorList>
            <person name="Voronova N.V."/>
            <person name="Shulinski R.S."/>
            <person name="Bandarenka Y.V."/>
            <person name="Zhorov D.G."/>
            <person name="Warner D."/>
        </authorList>
    </citation>
    <scope>NUCLEOTIDE SEQUENCE [LARGE SCALE GENOMIC DNA]</scope>
    <source>
        <strain evidence="1">180601</strain>
        <tissue evidence="1">Whole Body</tissue>
    </source>
</reference>
<dbReference type="Proteomes" id="UP000478052">
    <property type="component" value="Unassembled WGS sequence"/>
</dbReference>